<dbReference type="Proteomes" id="UP000214646">
    <property type="component" value="Unassembled WGS sequence"/>
</dbReference>
<dbReference type="AlphaFoldDB" id="A0A225DLX5"/>
<reference evidence="2" key="1">
    <citation type="submission" date="2017-06" db="EMBL/GenBank/DDBJ databases">
        <title>Genome analysis of Fimbriiglobus ruber SP5, the first member of the order Planctomycetales with confirmed chitinolytic capability.</title>
        <authorList>
            <person name="Ravin N.V."/>
            <person name="Rakitin A.L."/>
            <person name="Ivanova A.A."/>
            <person name="Beletsky A.V."/>
            <person name="Kulichevskaya I.S."/>
            <person name="Mardanov A.V."/>
            <person name="Dedysh S.N."/>
        </authorList>
    </citation>
    <scope>NUCLEOTIDE SEQUENCE [LARGE SCALE GENOMIC DNA]</scope>
    <source>
        <strain evidence="2">SP5</strain>
    </source>
</reference>
<accession>A0A225DLX5</accession>
<gene>
    <name evidence="1" type="ORF">FRUB_04071</name>
</gene>
<name>A0A225DLX5_9BACT</name>
<comment type="caution">
    <text evidence="1">The sequence shown here is derived from an EMBL/GenBank/DDBJ whole genome shotgun (WGS) entry which is preliminary data.</text>
</comment>
<sequence>MASAATVITAEKDGVRRHVAVIGDETRECASYEEGFGVMLTEPDPTRGFTHKGQWCRVNRYSLYWAGYEPGYTPRTAEQLATAREKREAKAVEREAEGNLFADAVREEGFIPKRRGR</sequence>
<evidence type="ECO:0000313" key="2">
    <source>
        <dbReference type="Proteomes" id="UP000214646"/>
    </source>
</evidence>
<organism evidence="1 2">
    <name type="scientific">Fimbriiglobus ruber</name>
    <dbReference type="NCBI Taxonomy" id="1908690"/>
    <lineage>
        <taxon>Bacteria</taxon>
        <taxon>Pseudomonadati</taxon>
        <taxon>Planctomycetota</taxon>
        <taxon>Planctomycetia</taxon>
        <taxon>Gemmatales</taxon>
        <taxon>Gemmataceae</taxon>
        <taxon>Fimbriiglobus</taxon>
    </lineage>
</organism>
<proteinExistence type="predicted"/>
<protein>
    <submittedName>
        <fullName evidence="1">Uncharacterized protein</fullName>
    </submittedName>
</protein>
<dbReference type="EMBL" id="NIDE01000005">
    <property type="protein sequence ID" value="OWK41993.1"/>
    <property type="molecule type" value="Genomic_DNA"/>
</dbReference>
<keyword evidence="2" id="KW-1185">Reference proteome</keyword>
<evidence type="ECO:0000313" key="1">
    <source>
        <dbReference type="EMBL" id="OWK41993.1"/>
    </source>
</evidence>